<name>A0A7J4IY54_9ARCH</name>
<dbReference type="Proteomes" id="UP000565078">
    <property type="component" value="Unassembled WGS sequence"/>
</dbReference>
<evidence type="ECO:0000313" key="3">
    <source>
        <dbReference type="Proteomes" id="UP000565078"/>
    </source>
</evidence>
<organism evidence="2 3">
    <name type="scientific">Candidatus Iainarchaeum sp</name>
    <dbReference type="NCBI Taxonomy" id="3101447"/>
    <lineage>
        <taxon>Archaea</taxon>
        <taxon>Candidatus Iainarchaeota</taxon>
        <taxon>Candidatus Iainarchaeia</taxon>
        <taxon>Candidatus Iainarchaeales</taxon>
        <taxon>Candidatus Iainarchaeaceae</taxon>
        <taxon>Candidatus Iainarchaeum</taxon>
    </lineage>
</organism>
<proteinExistence type="predicted"/>
<dbReference type="EMBL" id="DUGC01000019">
    <property type="protein sequence ID" value="HIH09215.1"/>
    <property type="molecule type" value="Genomic_DNA"/>
</dbReference>
<comment type="caution">
    <text evidence="2">The sequence shown here is derived from an EMBL/GenBank/DDBJ whole genome shotgun (WGS) entry which is preliminary data.</text>
</comment>
<reference evidence="3" key="1">
    <citation type="journal article" date="2020" name="bioRxiv">
        <title>A rank-normalized archaeal taxonomy based on genome phylogeny resolves widespread incomplete and uneven classifications.</title>
        <authorList>
            <person name="Rinke C."/>
            <person name="Chuvochina M."/>
            <person name="Mussig A.J."/>
            <person name="Chaumeil P.-A."/>
            <person name="Waite D.W."/>
            <person name="Whitman W.B."/>
            <person name="Parks D.H."/>
            <person name="Hugenholtz P."/>
        </authorList>
    </citation>
    <scope>NUCLEOTIDE SEQUENCE [LARGE SCALE GENOMIC DNA]</scope>
</reference>
<feature type="transmembrane region" description="Helical" evidence="1">
    <location>
        <begin position="6"/>
        <end position="25"/>
    </location>
</feature>
<protein>
    <submittedName>
        <fullName evidence="2">Uncharacterized protein</fullName>
    </submittedName>
</protein>
<keyword evidence="1" id="KW-0812">Transmembrane</keyword>
<keyword evidence="1" id="KW-0472">Membrane</keyword>
<evidence type="ECO:0000313" key="2">
    <source>
        <dbReference type="EMBL" id="HIH09215.1"/>
    </source>
</evidence>
<accession>A0A7J4IY54</accession>
<sequence>MSSLTLFLVTLIIALIMGNVLLFLFNGTARARRAAVASIPAAMHVSSSTVAVQKVHADDDGAASNAKIMALEKKIELAHRRIQDLEGVTARTPLVGAGEPADEALRQRFEKLERFKSTAQAELVAMKEILAELQNNHITVKARTFKNGRQKEKDISREEMHKIIYRSSS</sequence>
<gene>
    <name evidence="2" type="ORF">HA254_00940</name>
</gene>
<evidence type="ECO:0000256" key="1">
    <source>
        <dbReference type="SAM" id="Phobius"/>
    </source>
</evidence>
<dbReference type="AlphaFoldDB" id="A0A7J4IY54"/>
<keyword evidence="1" id="KW-1133">Transmembrane helix</keyword>